<evidence type="ECO:0000313" key="2">
    <source>
        <dbReference type="EMBL" id="OJJ43592.1"/>
    </source>
</evidence>
<evidence type="ECO:0000256" key="1">
    <source>
        <dbReference type="SAM" id="MobiDB-lite"/>
    </source>
</evidence>
<organism evidence="2 3">
    <name type="scientific">Penicilliopsis zonata CBS 506.65</name>
    <dbReference type="NCBI Taxonomy" id="1073090"/>
    <lineage>
        <taxon>Eukaryota</taxon>
        <taxon>Fungi</taxon>
        <taxon>Dikarya</taxon>
        <taxon>Ascomycota</taxon>
        <taxon>Pezizomycotina</taxon>
        <taxon>Eurotiomycetes</taxon>
        <taxon>Eurotiomycetidae</taxon>
        <taxon>Eurotiales</taxon>
        <taxon>Aspergillaceae</taxon>
        <taxon>Penicilliopsis</taxon>
    </lineage>
</organism>
<dbReference type="EMBL" id="KV878351">
    <property type="protein sequence ID" value="OJJ43592.1"/>
    <property type="molecule type" value="Genomic_DNA"/>
</dbReference>
<evidence type="ECO:0000313" key="3">
    <source>
        <dbReference type="Proteomes" id="UP000184188"/>
    </source>
</evidence>
<dbReference type="GeneID" id="34613837"/>
<dbReference type="AlphaFoldDB" id="A0A1L9S8U5"/>
<reference evidence="3" key="1">
    <citation type="journal article" date="2017" name="Genome Biol.">
        <title>Comparative genomics reveals high biological diversity and specific adaptations in the industrially and medically important fungal genus Aspergillus.</title>
        <authorList>
            <person name="de Vries R.P."/>
            <person name="Riley R."/>
            <person name="Wiebenga A."/>
            <person name="Aguilar-Osorio G."/>
            <person name="Amillis S."/>
            <person name="Uchima C.A."/>
            <person name="Anderluh G."/>
            <person name="Asadollahi M."/>
            <person name="Askin M."/>
            <person name="Barry K."/>
            <person name="Battaglia E."/>
            <person name="Bayram O."/>
            <person name="Benocci T."/>
            <person name="Braus-Stromeyer S.A."/>
            <person name="Caldana C."/>
            <person name="Canovas D."/>
            <person name="Cerqueira G.C."/>
            <person name="Chen F."/>
            <person name="Chen W."/>
            <person name="Choi C."/>
            <person name="Clum A."/>
            <person name="Dos Santos R.A."/>
            <person name="Damasio A.R."/>
            <person name="Diallinas G."/>
            <person name="Emri T."/>
            <person name="Fekete E."/>
            <person name="Flipphi M."/>
            <person name="Freyberg S."/>
            <person name="Gallo A."/>
            <person name="Gournas C."/>
            <person name="Habgood R."/>
            <person name="Hainaut M."/>
            <person name="Harispe M.L."/>
            <person name="Henrissat B."/>
            <person name="Hilden K.S."/>
            <person name="Hope R."/>
            <person name="Hossain A."/>
            <person name="Karabika E."/>
            <person name="Karaffa L."/>
            <person name="Karanyi Z."/>
            <person name="Krasevec N."/>
            <person name="Kuo A."/>
            <person name="Kusch H."/>
            <person name="LaButti K."/>
            <person name="Lagendijk E.L."/>
            <person name="Lapidus A."/>
            <person name="Levasseur A."/>
            <person name="Lindquist E."/>
            <person name="Lipzen A."/>
            <person name="Logrieco A.F."/>
            <person name="MacCabe A."/>
            <person name="Maekelae M.R."/>
            <person name="Malavazi I."/>
            <person name="Melin P."/>
            <person name="Meyer V."/>
            <person name="Mielnichuk N."/>
            <person name="Miskei M."/>
            <person name="Molnar A.P."/>
            <person name="Mule G."/>
            <person name="Ngan C.Y."/>
            <person name="Orejas M."/>
            <person name="Orosz E."/>
            <person name="Ouedraogo J.P."/>
            <person name="Overkamp K.M."/>
            <person name="Park H.-S."/>
            <person name="Perrone G."/>
            <person name="Piumi F."/>
            <person name="Punt P.J."/>
            <person name="Ram A.F."/>
            <person name="Ramon A."/>
            <person name="Rauscher S."/>
            <person name="Record E."/>
            <person name="Riano-Pachon D.M."/>
            <person name="Robert V."/>
            <person name="Roehrig J."/>
            <person name="Ruller R."/>
            <person name="Salamov A."/>
            <person name="Salih N.S."/>
            <person name="Samson R.A."/>
            <person name="Sandor E."/>
            <person name="Sanguinetti M."/>
            <person name="Schuetze T."/>
            <person name="Sepcic K."/>
            <person name="Shelest E."/>
            <person name="Sherlock G."/>
            <person name="Sophianopoulou V."/>
            <person name="Squina F.M."/>
            <person name="Sun H."/>
            <person name="Susca A."/>
            <person name="Todd R.B."/>
            <person name="Tsang A."/>
            <person name="Unkles S.E."/>
            <person name="van de Wiele N."/>
            <person name="van Rossen-Uffink D."/>
            <person name="Oliveira J.V."/>
            <person name="Vesth T.C."/>
            <person name="Visser J."/>
            <person name="Yu J.-H."/>
            <person name="Zhou M."/>
            <person name="Andersen M.R."/>
            <person name="Archer D.B."/>
            <person name="Baker S.E."/>
            <person name="Benoit I."/>
            <person name="Brakhage A.A."/>
            <person name="Braus G.H."/>
            <person name="Fischer R."/>
            <person name="Frisvad J.C."/>
            <person name="Goldman G.H."/>
            <person name="Houbraken J."/>
            <person name="Oakley B."/>
            <person name="Pocsi I."/>
            <person name="Scazzocchio C."/>
            <person name="Seiboth B."/>
            <person name="vanKuyk P.A."/>
            <person name="Wortman J."/>
            <person name="Dyer P.S."/>
            <person name="Grigoriev I.V."/>
        </authorList>
    </citation>
    <scope>NUCLEOTIDE SEQUENCE [LARGE SCALE GENOMIC DNA]</scope>
    <source>
        <strain evidence="3">CBS 506.65</strain>
    </source>
</reference>
<feature type="region of interest" description="Disordered" evidence="1">
    <location>
        <begin position="97"/>
        <end position="118"/>
    </location>
</feature>
<keyword evidence="3" id="KW-1185">Reference proteome</keyword>
<gene>
    <name evidence="2" type="ORF">ASPZODRAFT_19314</name>
</gene>
<dbReference type="Proteomes" id="UP000184188">
    <property type="component" value="Unassembled WGS sequence"/>
</dbReference>
<dbReference type="OrthoDB" id="3433125at2759"/>
<proteinExistence type="predicted"/>
<accession>A0A1L9S8U5</accession>
<dbReference type="RefSeq" id="XP_022578102.1">
    <property type="nucleotide sequence ID" value="XM_022727373.1"/>
</dbReference>
<protein>
    <submittedName>
        <fullName evidence="2">Uncharacterized protein</fullName>
    </submittedName>
</protein>
<dbReference type="VEuPathDB" id="FungiDB:ASPZODRAFT_19314"/>
<sequence length="154" mass="17148">MAFKDTSGETHTTLLGQLFHGERLDVAQTVNKLSTHDKATFRENMRIASGETHGEVELPETAPLVYPDIDRSRRETRGGGNALRAGWQKGEYRMGIRTPTTTRTTPPMKSRFNDPNHPANSGSFIALVSGRHIPVPGIDRMISATREQTFLIVY</sequence>
<feature type="compositionally biased region" description="Low complexity" evidence="1">
    <location>
        <begin position="97"/>
        <end position="107"/>
    </location>
</feature>
<name>A0A1L9S8U5_9EURO</name>